<feature type="domain" description="DZIP3-like HEPN" evidence="1">
    <location>
        <begin position="264"/>
        <end position="372"/>
    </location>
</feature>
<dbReference type="EMBL" id="CACVKT020008628">
    <property type="protein sequence ID" value="CAC5416347.1"/>
    <property type="molecule type" value="Genomic_DNA"/>
</dbReference>
<organism evidence="2 3">
    <name type="scientific">Mytilus coruscus</name>
    <name type="common">Sea mussel</name>
    <dbReference type="NCBI Taxonomy" id="42192"/>
    <lineage>
        <taxon>Eukaryota</taxon>
        <taxon>Metazoa</taxon>
        <taxon>Spiralia</taxon>
        <taxon>Lophotrochozoa</taxon>
        <taxon>Mollusca</taxon>
        <taxon>Bivalvia</taxon>
        <taxon>Autobranchia</taxon>
        <taxon>Pteriomorphia</taxon>
        <taxon>Mytilida</taxon>
        <taxon>Mytiloidea</taxon>
        <taxon>Mytilidae</taxon>
        <taxon>Mytilinae</taxon>
        <taxon>Mytilus</taxon>
    </lineage>
</organism>
<dbReference type="Proteomes" id="UP000507470">
    <property type="component" value="Unassembled WGS sequence"/>
</dbReference>
<keyword evidence="3" id="KW-1185">Reference proteome</keyword>
<sequence>MNLQSSSSKQIKQRYGKISMMSIKTFNLKCPSQASWKLRAQVKCNSTLKYFCLYNNVAEKYVEGCNGPDWDRKGSKRIYAGDFSRGECIRKRFQPFIFWTNGSVSDCIYAKSICSAKGQVVYRDNSTKDDRACRCDYEKNYVFIKTPRNFCFYYKCTTSDFQEVTQCKHITSYNITLDEKTGDSNGNIHLSNSQTIAGLLFFFADLFNKWKRKQLQQFIRSSERNNTEQHTITTDEVNFLRMVHLLFSVACSVVRMAFNHEIQPNQLRKTLDRNKTLLEKVYRRKDKIINDFQWNLLFKGETVSSDDFDITLMIYLLRTLANISIGDIYPAPFNTSISAMLTRINYIRNKVIQNVKGQLSEEHFNQYWDDIGQDNTEHALQIIVLDKEIHLI</sequence>
<name>A0A6J8E7K1_MYTCO</name>
<dbReference type="AlphaFoldDB" id="A0A6J8E7K1"/>
<dbReference type="InterPro" id="IPR041249">
    <property type="entry name" value="HEPN_DZIP3"/>
</dbReference>
<evidence type="ECO:0000313" key="2">
    <source>
        <dbReference type="EMBL" id="CAC5416347.1"/>
    </source>
</evidence>
<dbReference type="OrthoDB" id="5979063at2759"/>
<evidence type="ECO:0000259" key="1">
    <source>
        <dbReference type="Pfam" id="PF18738"/>
    </source>
</evidence>
<accession>A0A6J8E7K1</accession>
<proteinExistence type="predicted"/>
<dbReference type="Pfam" id="PF18738">
    <property type="entry name" value="HEPN_DZIP3"/>
    <property type="match status" value="1"/>
</dbReference>
<evidence type="ECO:0000313" key="3">
    <source>
        <dbReference type="Proteomes" id="UP000507470"/>
    </source>
</evidence>
<gene>
    <name evidence="2" type="ORF">MCOR_48982</name>
</gene>
<protein>
    <recommendedName>
        <fullName evidence="1">DZIP3-like HEPN domain-containing protein</fullName>
    </recommendedName>
</protein>
<reference evidence="2 3" key="1">
    <citation type="submission" date="2020-06" db="EMBL/GenBank/DDBJ databases">
        <authorList>
            <person name="Li R."/>
            <person name="Bekaert M."/>
        </authorList>
    </citation>
    <scope>NUCLEOTIDE SEQUENCE [LARGE SCALE GENOMIC DNA]</scope>
    <source>
        <strain evidence="3">wild</strain>
    </source>
</reference>